<dbReference type="GO" id="GO:0016226">
    <property type="term" value="P:iron-sulfur cluster assembly"/>
    <property type="evidence" value="ECO:0007669"/>
    <property type="project" value="InterPro"/>
</dbReference>
<dbReference type="HOGENOM" id="CLU_060555_4_0_9"/>
<dbReference type="SUPFAM" id="SSF117916">
    <property type="entry name" value="Fe-S cluster assembly (FSCA) domain-like"/>
    <property type="match status" value="1"/>
</dbReference>
<evidence type="ECO:0000259" key="2">
    <source>
        <dbReference type="Pfam" id="PF01106"/>
    </source>
</evidence>
<organism evidence="3 4">
    <name type="scientific">Syntrophothermus lipocalidus (strain DSM 12680 / TGB-C1)</name>
    <dbReference type="NCBI Taxonomy" id="643648"/>
    <lineage>
        <taxon>Bacteria</taxon>
        <taxon>Bacillati</taxon>
        <taxon>Bacillota</taxon>
        <taxon>Clostridia</taxon>
        <taxon>Eubacteriales</taxon>
        <taxon>Syntrophomonadaceae</taxon>
        <taxon>Syntrophothermus</taxon>
    </lineage>
</organism>
<dbReference type="InterPro" id="IPR034904">
    <property type="entry name" value="FSCA_dom_sf"/>
</dbReference>
<name>D7CL61_SYNLT</name>
<accession>D7CL61</accession>
<dbReference type="AlphaFoldDB" id="D7CL61"/>
<dbReference type="RefSeq" id="WP_013174848.1">
    <property type="nucleotide sequence ID" value="NC_014220.1"/>
</dbReference>
<protein>
    <submittedName>
        <fullName evidence="3">Nitrogen-fixing NifU domain protein</fullName>
    </submittedName>
</protein>
<dbReference type="GO" id="GO:0051536">
    <property type="term" value="F:iron-sulfur cluster binding"/>
    <property type="evidence" value="ECO:0007669"/>
    <property type="project" value="InterPro"/>
</dbReference>
<dbReference type="Proteomes" id="UP000000378">
    <property type="component" value="Chromosome"/>
</dbReference>
<keyword evidence="4" id="KW-1185">Reference proteome</keyword>
<reference evidence="4" key="1">
    <citation type="journal article" date="2010" name="Stand. Genomic Sci.">
        <title>Complete genome sequence of Syntrophothermus lipocalidus type strain (TGB-C1T).</title>
        <authorList>
            <consortium name="US DOE Joint Genome Institute (JGI-PGF)"/>
            <person name="Djao O."/>
            <person name="Zhang X."/>
            <person name="Lucas S."/>
            <person name="Lapidus A."/>
            <person name="Glavina Del Rio T."/>
            <person name="Nolan M."/>
            <person name="Tice H."/>
            <person name="Cheng J."/>
            <person name="Han C."/>
            <person name="Tapia R."/>
            <person name="Goodwin L."/>
            <person name="Pitluck S."/>
            <person name="Liolios K."/>
            <person name="Ivanova N."/>
            <person name="Mavromatis K."/>
            <person name="Mikhailova N."/>
            <person name="Ovchinnikova G."/>
            <person name="Pati A."/>
            <person name="Brambilla E."/>
            <person name="Chen A."/>
            <person name="Palaniappan K."/>
            <person name="Land M."/>
            <person name="Hauser L."/>
            <person name="Chang Y."/>
            <person name="Jeffries C."/>
            <person name="Rohde M."/>
            <person name="Sikorski J."/>
            <person name="Spring S."/>
            <person name="Goker M."/>
            <person name="Detter J."/>
            <person name="Woyke T."/>
            <person name="Bristow J."/>
            <person name="Eisen J."/>
            <person name="Markowitz V."/>
            <person name="Hugenholtz P."/>
            <person name="Kyrpides N."/>
            <person name="Klenk H."/>
        </authorList>
    </citation>
    <scope>NUCLEOTIDE SEQUENCE [LARGE SCALE GENOMIC DNA]</scope>
    <source>
        <strain evidence="4">DSM 12680 / TGB-C1</strain>
    </source>
</reference>
<dbReference type="eggNOG" id="COG0694">
    <property type="taxonomic scope" value="Bacteria"/>
</dbReference>
<sequence length="102" mass="11156">MKETLVKLLAEKVTPYLQMHAGDVEFVDVVDNCVSIRLKGACQDCSAAQITVETVIKEAIVSRFPEIEKVMIEPSDDSLELIKIARDILSGGTGGIINNHKD</sequence>
<evidence type="ECO:0000256" key="1">
    <source>
        <dbReference type="ARBA" id="ARBA00049958"/>
    </source>
</evidence>
<dbReference type="EMBL" id="CP002048">
    <property type="protein sequence ID" value="ADI01446.1"/>
    <property type="molecule type" value="Genomic_DNA"/>
</dbReference>
<dbReference type="InterPro" id="IPR001075">
    <property type="entry name" value="NIF_FeS_clus_asmbl_NifU_C"/>
</dbReference>
<evidence type="ECO:0000313" key="3">
    <source>
        <dbReference type="EMBL" id="ADI01446.1"/>
    </source>
</evidence>
<gene>
    <name evidence="3" type="ordered locus">Slip_0663</name>
</gene>
<comment type="function">
    <text evidence="1">May be involved in the formation or repair of [Fe-S] clusters present in iron-sulfur proteins.</text>
</comment>
<evidence type="ECO:0000313" key="4">
    <source>
        <dbReference type="Proteomes" id="UP000000378"/>
    </source>
</evidence>
<dbReference type="GO" id="GO:0005506">
    <property type="term" value="F:iron ion binding"/>
    <property type="evidence" value="ECO:0007669"/>
    <property type="project" value="InterPro"/>
</dbReference>
<dbReference type="PANTHER" id="PTHR11178">
    <property type="entry name" value="IRON-SULFUR CLUSTER SCAFFOLD PROTEIN NFU-RELATED"/>
    <property type="match status" value="1"/>
</dbReference>
<feature type="domain" description="NIF system FeS cluster assembly NifU C-terminal" evidence="2">
    <location>
        <begin position="7"/>
        <end position="70"/>
    </location>
</feature>
<dbReference type="KEGG" id="slp:Slip_0663"/>
<reference evidence="3 4" key="2">
    <citation type="journal article" date="2010" name="Stand. Genomic Sci.">
        <title>Complete genome sequence of Syntrophothermus lipocalidus type strain (TGB-C1).</title>
        <authorList>
            <person name="Djao O.D."/>
            <person name="Zhang X."/>
            <person name="Lucas S."/>
            <person name="Lapidus A."/>
            <person name="Del Rio T.G."/>
            <person name="Nolan M."/>
            <person name="Tice H."/>
            <person name="Cheng J.F."/>
            <person name="Han C."/>
            <person name="Tapia R."/>
            <person name="Goodwin L."/>
            <person name="Pitluck S."/>
            <person name="Liolios K."/>
            <person name="Ivanova N."/>
            <person name="Mavromatis K."/>
            <person name="Mikhailova N."/>
            <person name="Ovchinnikova G."/>
            <person name="Pati A."/>
            <person name="Brambilla E."/>
            <person name="Chen A."/>
            <person name="Palaniappan K."/>
            <person name="Land M."/>
            <person name="Hauser L."/>
            <person name="Chang Y.J."/>
            <person name="Jeffries C.D."/>
            <person name="Rohde M."/>
            <person name="Sikorski J."/>
            <person name="Spring S."/>
            <person name="Goker M."/>
            <person name="Detter J.C."/>
            <person name="Woyke T."/>
            <person name="Bristow J."/>
            <person name="Eisen J.A."/>
            <person name="Markowitz V."/>
            <person name="Hugenholtz P."/>
            <person name="Kyrpides N.C."/>
            <person name="Klenk H.P."/>
        </authorList>
    </citation>
    <scope>NUCLEOTIDE SEQUENCE [LARGE SCALE GENOMIC DNA]</scope>
    <source>
        <strain evidence="4">DSM 12680 / TGB-C1</strain>
    </source>
</reference>
<dbReference type="Pfam" id="PF01106">
    <property type="entry name" value="NifU"/>
    <property type="match status" value="1"/>
</dbReference>
<dbReference type="Gene3D" id="3.30.300.130">
    <property type="entry name" value="Fe-S cluster assembly (FSCA)"/>
    <property type="match status" value="1"/>
</dbReference>
<dbReference type="STRING" id="643648.Slip_0663"/>
<proteinExistence type="predicted"/>